<feature type="DNA-binding region" description="H-T-H motif" evidence="2">
    <location>
        <begin position="26"/>
        <end position="45"/>
    </location>
</feature>
<proteinExistence type="predicted"/>
<keyword evidence="1 2" id="KW-0238">DNA-binding</keyword>
<dbReference type="InterPro" id="IPR050624">
    <property type="entry name" value="HTH-type_Tx_Regulator"/>
</dbReference>
<dbReference type="Pfam" id="PF00440">
    <property type="entry name" value="TetR_N"/>
    <property type="match status" value="1"/>
</dbReference>
<reference evidence="4 5" key="1">
    <citation type="submission" date="2024-06" db="EMBL/GenBank/DDBJ databases">
        <title>Genomic Encyclopedia of Type Strains, Phase IV (KMG-IV): sequencing the most valuable type-strain genomes for metagenomic binning, comparative biology and taxonomic classification.</title>
        <authorList>
            <person name="Goeker M."/>
        </authorList>
    </citation>
    <scope>NUCLEOTIDE SEQUENCE [LARGE SCALE GENOMIC DNA]</scope>
    <source>
        <strain evidence="4 5">DSM 29492</strain>
    </source>
</reference>
<dbReference type="EMBL" id="JBEPMJ010000004">
    <property type="protein sequence ID" value="MET3749540.1"/>
    <property type="molecule type" value="Genomic_DNA"/>
</dbReference>
<evidence type="ECO:0000313" key="4">
    <source>
        <dbReference type="EMBL" id="MET3749540.1"/>
    </source>
</evidence>
<evidence type="ECO:0000256" key="1">
    <source>
        <dbReference type="ARBA" id="ARBA00023125"/>
    </source>
</evidence>
<keyword evidence="5" id="KW-1185">Reference proteome</keyword>
<evidence type="ECO:0000259" key="3">
    <source>
        <dbReference type="PROSITE" id="PS50977"/>
    </source>
</evidence>
<comment type="caution">
    <text evidence="4">The sequence shown here is derived from an EMBL/GenBank/DDBJ whole genome shotgun (WGS) entry which is preliminary data.</text>
</comment>
<dbReference type="PROSITE" id="PS50977">
    <property type="entry name" value="HTH_TETR_2"/>
    <property type="match status" value="1"/>
</dbReference>
<gene>
    <name evidence="4" type="ORF">ABID24_000774</name>
</gene>
<dbReference type="RefSeq" id="WP_257464077.1">
    <property type="nucleotide sequence ID" value="NZ_JANJZT010000004.1"/>
</dbReference>
<accession>A0ABV2LZA6</accession>
<sequence length="186" mass="22035">MSTITKRALAEALKKMMEKKPLSKITVTDLAEACGINRHTFYYHFRDIYDLVEWIYCSEVERAIMGDDPADSWEERFRRFFTYARENKKFIMSTYACVQKDYLLRFMYTYIVKIISNILDEMAEGITVAPEKRKFITDFYTYAFEGIIFSWVRDGMEQDPEELIKMLGAIITRGNEENSLLRILET</sequence>
<dbReference type="InterPro" id="IPR001647">
    <property type="entry name" value="HTH_TetR"/>
</dbReference>
<evidence type="ECO:0000256" key="2">
    <source>
        <dbReference type="PROSITE-ProRule" id="PRU00335"/>
    </source>
</evidence>
<dbReference type="Pfam" id="PF14278">
    <property type="entry name" value="TetR_C_8"/>
    <property type="match status" value="1"/>
</dbReference>
<dbReference type="Gene3D" id="1.10.357.10">
    <property type="entry name" value="Tetracycline Repressor, domain 2"/>
    <property type="match status" value="1"/>
</dbReference>
<dbReference type="SUPFAM" id="SSF46689">
    <property type="entry name" value="Homeodomain-like"/>
    <property type="match status" value="1"/>
</dbReference>
<name>A0ABV2LZA6_9FIRM</name>
<keyword evidence="4" id="KW-0808">Transferase</keyword>
<dbReference type="PANTHER" id="PTHR43479:SF7">
    <property type="entry name" value="TETR-FAMILY TRANSCRIPTIONAL REGULATOR"/>
    <property type="match status" value="1"/>
</dbReference>
<feature type="domain" description="HTH tetR-type" evidence="3">
    <location>
        <begin position="3"/>
        <end position="63"/>
    </location>
</feature>
<dbReference type="GO" id="GO:0016301">
    <property type="term" value="F:kinase activity"/>
    <property type="evidence" value="ECO:0007669"/>
    <property type="project" value="UniProtKB-KW"/>
</dbReference>
<dbReference type="InterPro" id="IPR009057">
    <property type="entry name" value="Homeodomain-like_sf"/>
</dbReference>
<evidence type="ECO:0000313" key="5">
    <source>
        <dbReference type="Proteomes" id="UP001549106"/>
    </source>
</evidence>
<dbReference type="Proteomes" id="UP001549106">
    <property type="component" value="Unassembled WGS sequence"/>
</dbReference>
<dbReference type="PANTHER" id="PTHR43479">
    <property type="entry name" value="ACREF/ENVCD OPERON REPRESSOR-RELATED"/>
    <property type="match status" value="1"/>
</dbReference>
<keyword evidence="4" id="KW-0418">Kinase</keyword>
<organism evidence="4 5">
    <name type="scientific">Blautia caecimuris</name>
    <dbReference type="NCBI Taxonomy" id="1796615"/>
    <lineage>
        <taxon>Bacteria</taxon>
        <taxon>Bacillati</taxon>
        <taxon>Bacillota</taxon>
        <taxon>Clostridia</taxon>
        <taxon>Lachnospirales</taxon>
        <taxon>Lachnospiraceae</taxon>
        <taxon>Blautia</taxon>
    </lineage>
</organism>
<protein>
    <submittedName>
        <fullName evidence="4">Dihydroxyacetone kinase regulator</fullName>
    </submittedName>
</protein>
<dbReference type="InterPro" id="IPR039532">
    <property type="entry name" value="TetR_C_Firmicutes"/>
</dbReference>